<reference evidence="2 3" key="4">
    <citation type="journal article" date="2011" name="BMC Genomics">
        <title>RNA-Seq improves annotation of protein-coding genes in the cucumber genome.</title>
        <authorList>
            <person name="Li Z."/>
            <person name="Zhang Z."/>
            <person name="Yan P."/>
            <person name="Huang S."/>
            <person name="Fei Z."/>
            <person name="Lin K."/>
        </authorList>
    </citation>
    <scope>NUCLEOTIDE SEQUENCE [LARGE SCALE GENOMIC DNA]</scope>
    <source>
        <strain evidence="3">cv. 9930</strain>
    </source>
</reference>
<dbReference type="PANTHER" id="PTHR36005">
    <property type="entry name" value="DNA LIGASE-LIKE PROTEIN"/>
    <property type="match status" value="1"/>
</dbReference>
<feature type="region of interest" description="Disordered" evidence="1">
    <location>
        <begin position="322"/>
        <end position="376"/>
    </location>
</feature>
<evidence type="ECO:0000313" key="2">
    <source>
        <dbReference type="EMBL" id="KGN59945.1"/>
    </source>
</evidence>
<dbReference type="OrthoDB" id="1919305at2759"/>
<reference evidence="2 3" key="3">
    <citation type="journal article" date="2010" name="BMC Genomics">
        <title>Transcriptome sequencing and comparative analysis of cucumber flowers with different sex types.</title>
        <authorList>
            <person name="Guo S."/>
            <person name="Zheng Y."/>
            <person name="Joung J.G."/>
            <person name="Liu S."/>
            <person name="Zhang Z."/>
            <person name="Crasta O.R."/>
            <person name="Sobral B.W."/>
            <person name="Xu Y."/>
            <person name="Huang S."/>
            <person name="Fei Z."/>
        </authorList>
    </citation>
    <scope>NUCLEOTIDE SEQUENCE [LARGE SCALE GENOMIC DNA]</scope>
    <source>
        <strain evidence="3">cv. 9930</strain>
    </source>
</reference>
<feature type="region of interest" description="Disordered" evidence="1">
    <location>
        <begin position="138"/>
        <end position="201"/>
    </location>
</feature>
<evidence type="ECO:0000256" key="1">
    <source>
        <dbReference type="SAM" id="MobiDB-lite"/>
    </source>
</evidence>
<feature type="compositionally biased region" description="Acidic residues" evidence="1">
    <location>
        <begin position="427"/>
        <end position="438"/>
    </location>
</feature>
<accession>A0A0A0LD80</accession>
<sequence>MDSDDDFQLLSSPQLDSPLVSGRKLKRLKKAATGFSDHLPKIDRQFSGGFLGEFSRIDDRFDDGFKIRELSAVDSEAEDSDKLKGQDLDDSDDLQQSGSGSTDLDDGANLEVSLGLDGDEKDSGVGKCLEFDAVAGIEEKGGDQTPGMGVESGDALVDELEKKRPSLDAFEDEREAKRRKSKNKRLKSSGEPGDFNQTAVSKITLEKERREYVVQLRAESQRLLRDTRGATFKPMPVVQKPISSVLEKIRRRKLELSTKSINIENSILVCDDEDDDNYQFIKVVSKHRLSVEGRADSVEKECGDMDKHPADEENKKDTMCIHERSNGTNMPPQRERATDEVTEPFRAPVNDTQELFSDSQTSIGNDVSNEMSKNPLQENFTPSVLAMNLKLESAPLDDVLNETSSSHLQENFTPSVLAMNLRLDSAALDDSDEEEDNDKENVNPHPHGLSDLPSSASGDPVKAFVDDEAEEEDDSDHDMRFQDDEEDDDADLEELQDMIATAYDENPLDNEKRNELHQKWLEQQDAAGTEDLLQKLKYGSKLTKPSLLEDENNEGENDDFEFCEADAEDSLPLDVARMNIRKVKQMLPQMYTDKDDPYMSDDEETERRLERERVFDKADGKSTFLSPAEVESTREVFGLIKKLNVVPDVKKRPKAQLFSDPPLTGVGKNTSSKSSFLGRSSNFSFSSSHKHGSSTNSRSFIFGRDDTNSRSSIPTMEESSDQGQNENKSTRISSAKFSYSQVRPSAQNSVQEIKSGSSLFDILRQSSLQLQRKPCTFGEESSQMSSAFASFKLEKTHMKKPIKTEGRF</sequence>
<dbReference type="KEGG" id="csv:101210293"/>
<name>A0A0A0LD80_CUCSA</name>
<dbReference type="EMBL" id="CM002924">
    <property type="protein sequence ID" value="KGN59945.1"/>
    <property type="molecule type" value="Genomic_DNA"/>
</dbReference>
<feature type="compositionally biased region" description="Acidic residues" evidence="1">
    <location>
        <begin position="483"/>
        <end position="495"/>
    </location>
</feature>
<dbReference type="STRING" id="3659.A0A0A0LD80"/>
<evidence type="ECO:0000313" key="3">
    <source>
        <dbReference type="Proteomes" id="UP000029981"/>
    </source>
</evidence>
<feature type="compositionally biased region" description="Basic residues" evidence="1">
    <location>
        <begin position="177"/>
        <end position="187"/>
    </location>
</feature>
<dbReference type="eggNOG" id="ENOG502QW84">
    <property type="taxonomic scope" value="Eukaryota"/>
</dbReference>
<feature type="compositionally biased region" description="Polar residues" evidence="1">
    <location>
        <begin position="350"/>
        <end position="376"/>
    </location>
</feature>
<feature type="compositionally biased region" description="Low complexity" evidence="1">
    <location>
        <begin position="670"/>
        <end position="699"/>
    </location>
</feature>
<gene>
    <name evidence="2" type="ORF">Csa_3G855390</name>
</gene>
<proteinExistence type="predicted"/>
<reference evidence="2 3" key="2">
    <citation type="journal article" date="2009" name="PLoS ONE">
        <title>An integrated genetic and cytogenetic map of the cucumber genome.</title>
        <authorList>
            <person name="Ren Y."/>
            <person name="Zhang Z."/>
            <person name="Liu J."/>
            <person name="Staub J.E."/>
            <person name="Han Y."/>
            <person name="Cheng Z."/>
            <person name="Li X."/>
            <person name="Lu J."/>
            <person name="Miao H."/>
            <person name="Kang H."/>
            <person name="Xie B."/>
            <person name="Gu X."/>
            <person name="Wang X."/>
            <person name="Du Y."/>
            <person name="Jin W."/>
            <person name="Huang S."/>
        </authorList>
    </citation>
    <scope>NUCLEOTIDE SEQUENCE [LARGE SCALE GENOMIC DNA]</scope>
    <source>
        <strain evidence="3">cv. 9930</strain>
    </source>
</reference>
<dbReference type="Gramene" id="KGN59945">
    <property type="protein sequence ID" value="KGN59945"/>
    <property type="gene ID" value="Csa_3G855390"/>
</dbReference>
<dbReference type="Proteomes" id="UP000029981">
    <property type="component" value="Chromosome 3"/>
</dbReference>
<dbReference type="AlphaFoldDB" id="A0A0A0LD80"/>
<feature type="region of interest" description="Disordered" evidence="1">
    <location>
        <begin position="73"/>
        <end position="124"/>
    </location>
</feature>
<dbReference type="PANTHER" id="PTHR36005:SF1">
    <property type="entry name" value="DNA LIGASE-LIKE PROTEIN"/>
    <property type="match status" value="1"/>
</dbReference>
<feature type="compositionally biased region" description="Polar residues" evidence="1">
    <location>
        <begin position="721"/>
        <end position="731"/>
    </location>
</feature>
<evidence type="ECO:0008006" key="4">
    <source>
        <dbReference type="Google" id="ProtNLM"/>
    </source>
</evidence>
<organism evidence="2 3">
    <name type="scientific">Cucumis sativus</name>
    <name type="common">Cucumber</name>
    <dbReference type="NCBI Taxonomy" id="3659"/>
    <lineage>
        <taxon>Eukaryota</taxon>
        <taxon>Viridiplantae</taxon>
        <taxon>Streptophyta</taxon>
        <taxon>Embryophyta</taxon>
        <taxon>Tracheophyta</taxon>
        <taxon>Spermatophyta</taxon>
        <taxon>Magnoliopsida</taxon>
        <taxon>eudicotyledons</taxon>
        <taxon>Gunneridae</taxon>
        <taxon>Pentapetalae</taxon>
        <taxon>rosids</taxon>
        <taxon>fabids</taxon>
        <taxon>Cucurbitales</taxon>
        <taxon>Cucurbitaceae</taxon>
        <taxon>Benincaseae</taxon>
        <taxon>Cucumis</taxon>
    </lineage>
</organism>
<keyword evidence="3" id="KW-1185">Reference proteome</keyword>
<feature type="region of interest" description="Disordered" evidence="1">
    <location>
        <begin position="423"/>
        <end position="495"/>
    </location>
</feature>
<dbReference type="OMA" id="VDHDKRN"/>
<feature type="compositionally biased region" description="Acidic residues" evidence="1">
    <location>
        <begin position="466"/>
        <end position="476"/>
    </location>
</feature>
<protein>
    <recommendedName>
        <fullName evidence="4">DNA replication checkpoint mediator MRC1 domain-containing protein</fullName>
    </recommendedName>
</protein>
<reference evidence="2 3" key="1">
    <citation type="journal article" date="2009" name="Nat. Genet.">
        <title>The genome of the cucumber, Cucumis sativus L.</title>
        <authorList>
            <person name="Huang S."/>
            <person name="Li R."/>
            <person name="Zhang Z."/>
            <person name="Li L."/>
            <person name="Gu X."/>
            <person name="Fan W."/>
            <person name="Lucas W.J."/>
            <person name="Wang X."/>
            <person name="Xie B."/>
            <person name="Ni P."/>
            <person name="Ren Y."/>
            <person name="Zhu H."/>
            <person name="Li J."/>
            <person name="Lin K."/>
            <person name="Jin W."/>
            <person name="Fei Z."/>
            <person name="Li G."/>
            <person name="Staub J."/>
            <person name="Kilian A."/>
            <person name="van der Vossen E.A."/>
            <person name="Wu Y."/>
            <person name="Guo J."/>
            <person name="He J."/>
            <person name="Jia Z."/>
            <person name="Ren Y."/>
            <person name="Tian G."/>
            <person name="Lu Y."/>
            <person name="Ruan J."/>
            <person name="Qian W."/>
            <person name="Wang M."/>
            <person name="Huang Q."/>
            <person name="Li B."/>
            <person name="Xuan Z."/>
            <person name="Cao J."/>
            <person name="Asan"/>
            <person name="Wu Z."/>
            <person name="Zhang J."/>
            <person name="Cai Q."/>
            <person name="Bai Y."/>
            <person name="Zhao B."/>
            <person name="Han Y."/>
            <person name="Li Y."/>
            <person name="Li X."/>
            <person name="Wang S."/>
            <person name="Shi Q."/>
            <person name="Liu S."/>
            <person name="Cho W.K."/>
            <person name="Kim J.Y."/>
            <person name="Xu Y."/>
            <person name="Heller-Uszynska K."/>
            <person name="Miao H."/>
            <person name="Cheng Z."/>
            <person name="Zhang S."/>
            <person name="Wu J."/>
            <person name="Yang Y."/>
            <person name="Kang H."/>
            <person name="Li M."/>
            <person name="Liang H."/>
            <person name="Ren X."/>
            <person name="Shi Z."/>
            <person name="Wen M."/>
            <person name="Jian M."/>
            <person name="Yang H."/>
            <person name="Zhang G."/>
            <person name="Yang Z."/>
            <person name="Chen R."/>
            <person name="Liu S."/>
            <person name="Li J."/>
            <person name="Ma L."/>
            <person name="Liu H."/>
            <person name="Zhou Y."/>
            <person name="Zhao J."/>
            <person name="Fang X."/>
            <person name="Li G."/>
            <person name="Fang L."/>
            <person name="Li Y."/>
            <person name="Liu D."/>
            <person name="Zheng H."/>
            <person name="Zhang Y."/>
            <person name="Qin N."/>
            <person name="Li Z."/>
            <person name="Yang G."/>
            <person name="Yang S."/>
            <person name="Bolund L."/>
            <person name="Kristiansen K."/>
            <person name="Zheng H."/>
            <person name="Li S."/>
            <person name="Zhang X."/>
            <person name="Yang H."/>
            <person name="Wang J."/>
            <person name="Sun R."/>
            <person name="Zhang B."/>
            <person name="Jiang S."/>
            <person name="Wang J."/>
            <person name="Du Y."/>
            <person name="Li S."/>
        </authorList>
    </citation>
    <scope>NUCLEOTIDE SEQUENCE [LARGE SCALE GENOMIC DNA]</scope>
    <source>
        <strain evidence="3">cv. 9930</strain>
    </source>
</reference>
<feature type="region of interest" description="Disordered" evidence="1">
    <location>
        <begin position="651"/>
        <end position="731"/>
    </location>
</feature>